<comment type="caution">
    <text evidence="7">The sequence shown here is derived from an EMBL/GenBank/DDBJ whole genome shotgun (WGS) entry which is preliminary data.</text>
</comment>
<keyword evidence="1" id="KW-0004">4Fe-4S</keyword>
<sequence>GEIKARYGPEKIAFFSSAKTTNEENFLMMKLARAVFATNNVDHCARLCHSSTVLGLASTFGSGAMTNSIAEFEDAEVILATGTNTTEQHPQIAARIIQAAKKGARLIVVDPRRIGLTKYAFLHLRQRAGTDVAWLNGMMHIIIREGLEDRDFIRMRTEGFEELKKIVAKYTPERVQEITGIPAKDLEAAAIAYARSRKSMLVYSMGITQHTTGVDNVKSCANLAMLTGNVGRPSTGVNPLRGQNNVQGACDMGALPDVYSG</sequence>
<dbReference type="Gene3D" id="3.40.50.740">
    <property type="match status" value="1"/>
</dbReference>
<dbReference type="EMBL" id="BARV01027232">
    <property type="protein sequence ID" value="GAI34970.1"/>
    <property type="molecule type" value="Genomic_DNA"/>
</dbReference>
<reference evidence="7" key="1">
    <citation type="journal article" date="2014" name="Front. Microbiol.">
        <title>High frequency of phylogenetically diverse reductive dehalogenase-homologous genes in deep subseafloor sedimentary metagenomes.</title>
        <authorList>
            <person name="Kawai M."/>
            <person name="Futagami T."/>
            <person name="Toyoda A."/>
            <person name="Takaki Y."/>
            <person name="Nishi S."/>
            <person name="Hori S."/>
            <person name="Arai W."/>
            <person name="Tsubouchi T."/>
            <person name="Morono Y."/>
            <person name="Uchiyama I."/>
            <person name="Ito T."/>
            <person name="Fujiyama A."/>
            <person name="Inagaki F."/>
            <person name="Takami H."/>
        </authorList>
    </citation>
    <scope>NUCLEOTIDE SEQUENCE</scope>
    <source>
        <strain evidence="7">Expedition CK06-06</strain>
    </source>
</reference>
<dbReference type="GO" id="GO:0046872">
    <property type="term" value="F:metal ion binding"/>
    <property type="evidence" value="ECO:0007669"/>
    <property type="project" value="UniProtKB-KW"/>
</dbReference>
<dbReference type="FunFam" id="3.40.228.10:FF:000002">
    <property type="entry name" value="Formate dehydrogenase subunit alpha"/>
    <property type="match status" value="1"/>
</dbReference>
<keyword evidence="3" id="KW-0560">Oxidoreductase</keyword>
<evidence type="ECO:0000256" key="4">
    <source>
        <dbReference type="ARBA" id="ARBA00023004"/>
    </source>
</evidence>
<evidence type="ECO:0000256" key="3">
    <source>
        <dbReference type="ARBA" id="ARBA00023002"/>
    </source>
</evidence>
<name>X1P7K6_9ZZZZ</name>
<keyword evidence="4" id="KW-0408">Iron</keyword>
<evidence type="ECO:0000256" key="5">
    <source>
        <dbReference type="ARBA" id="ARBA00023014"/>
    </source>
</evidence>
<accession>X1P7K6</accession>
<dbReference type="AlphaFoldDB" id="X1P7K6"/>
<keyword evidence="2" id="KW-0479">Metal-binding</keyword>
<evidence type="ECO:0000256" key="1">
    <source>
        <dbReference type="ARBA" id="ARBA00022485"/>
    </source>
</evidence>
<dbReference type="InterPro" id="IPR006656">
    <property type="entry name" value="Mopterin_OxRdtase"/>
</dbReference>
<evidence type="ECO:0000259" key="6">
    <source>
        <dbReference type="Pfam" id="PF00384"/>
    </source>
</evidence>
<dbReference type="GO" id="GO:0051539">
    <property type="term" value="F:4 iron, 4 sulfur cluster binding"/>
    <property type="evidence" value="ECO:0007669"/>
    <property type="project" value="UniProtKB-KW"/>
</dbReference>
<dbReference type="Gene3D" id="3.40.228.10">
    <property type="entry name" value="Dimethylsulfoxide Reductase, domain 2"/>
    <property type="match status" value="1"/>
</dbReference>
<protein>
    <recommendedName>
        <fullName evidence="6">Molybdopterin oxidoreductase domain-containing protein</fullName>
    </recommendedName>
</protein>
<feature type="non-terminal residue" evidence="7">
    <location>
        <position position="1"/>
    </location>
</feature>
<dbReference type="GO" id="GO:0022904">
    <property type="term" value="P:respiratory electron transport chain"/>
    <property type="evidence" value="ECO:0007669"/>
    <property type="project" value="TreeGrafter"/>
</dbReference>
<dbReference type="Pfam" id="PF00384">
    <property type="entry name" value="Molybdopterin"/>
    <property type="match status" value="1"/>
</dbReference>
<evidence type="ECO:0000313" key="7">
    <source>
        <dbReference type="EMBL" id="GAI34970.1"/>
    </source>
</evidence>
<dbReference type="GO" id="GO:0016020">
    <property type="term" value="C:membrane"/>
    <property type="evidence" value="ECO:0007669"/>
    <property type="project" value="TreeGrafter"/>
</dbReference>
<feature type="non-terminal residue" evidence="7">
    <location>
        <position position="261"/>
    </location>
</feature>
<keyword evidence="5" id="KW-0411">Iron-sulfur</keyword>
<dbReference type="PANTHER" id="PTHR43105:SF14">
    <property type="entry name" value="FORMATE DEHYDROGENASE H"/>
    <property type="match status" value="1"/>
</dbReference>
<evidence type="ECO:0000256" key="2">
    <source>
        <dbReference type="ARBA" id="ARBA00022723"/>
    </source>
</evidence>
<dbReference type="PANTHER" id="PTHR43105">
    <property type="entry name" value="RESPIRATORY NITRATE REDUCTASE"/>
    <property type="match status" value="1"/>
</dbReference>
<dbReference type="SUPFAM" id="SSF53706">
    <property type="entry name" value="Formate dehydrogenase/DMSO reductase, domains 1-3"/>
    <property type="match status" value="1"/>
</dbReference>
<dbReference type="GO" id="GO:0003954">
    <property type="term" value="F:NADH dehydrogenase activity"/>
    <property type="evidence" value="ECO:0007669"/>
    <property type="project" value="TreeGrafter"/>
</dbReference>
<feature type="domain" description="Molybdopterin oxidoreductase" evidence="6">
    <location>
        <begin position="2"/>
        <end position="255"/>
    </location>
</feature>
<gene>
    <name evidence="7" type="ORF">S06H3_43855</name>
</gene>
<organism evidence="7">
    <name type="scientific">marine sediment metagenome</name>
    <dbReference type="NCBI Taxonomy" id="412755"/>
    <lineage>
        <taxon>unclassified sequences</taxon>
        <taxon>metagenomes</taxon>
        <taxon>ecological metagenomes</taxon>
    </lineage>
</organism>
<proteinExistence type="predicted"/>
<dbReference type="InterPro" id="IPR050123">
    <property type="entry name" value="Prok_molybdopt-oxidoreductase"/>
</dbReference>